<dbReference type="EMBL" id="MU863995">
    <property type="protein sequence ID" value="KAK4196021.1"/>
    <property type="molecule type" value="Genomic_DNA"/>
</dbReference>
<reference evidence="2" key="2">
    <citation type="submission" date="2023-05" db="EMBL/GenBank/DDBJ databases">
        <authorList>
            <consortium name="Lawrence Berkeley National Laboratory"/>
            <person name="Steindorff A."/>
            <person name="Hensen N."/>
            <person name="Bonometti L."/>
            <person name="Westerberg I."/>
            <person name="Brannstrom I.O."/>
            <person name="Guillou S."/>
            <person name="Cros-Aarteil S."/>
            <person name="Calhoun S."/>
            <person name="Haridas S."/>
            <person name="Kuo A."/>
            <person name="Mondo S."/>
            <person name="Pangilinan J."/>
            <person name="Riley R."/>
            <person name="Labutti K."/>
            <person name="Andreopoulos B."/>
            <person name="Lipzen A."/>
            <person name="Chen C."/>
            <person name="Yanf M."/>
            <person name="Daum C."/>
            <person name="Ng V."/>
            <person name="Clum A."/>
            <person name="Ohm R."/>
            <person name="Martin F."/>
            <person name="Silar P."/>
            <person name="Natvig D."/>
            <person name="Lalanne C."/>
            <person name="Gautier V."/>
            <person name="Ament-Velasquez S.L."/>
            <person name="Kruys A."/>
            <person name="Hutchinson M.I."/>
            <person name="Powell A.J."/>
            <person name="Barry K."/>
            <person name="Miller A.N."/>
            <person name="Grigoriev I.V."/>
            <person name="Debuchy R."/>
            <person name="Gladieux P."/>
            <person name="Thoren M.H."/>
            <person name="Johannesson H."/>
        </authorList>
    </citation>
    <scope>NUCLEOTIDE SEQUENCE</scope>
    <source>
        <strain evidence="2">CBS 315.58</strain>
    </source>
</reference>
<keyword evidence="3" id="KW-1185">Reference proteome</keyword>
<sequence>MASTKRKRNYSGADTPVGDDKRPRHYKPDVLLLRFEYTDLPNLNEEIDNLCKIFKAKKCDVTLAVIPMKDPWAFIRPQVLKFLRVYHQSQTRNKIIVISGHGGWSAGTELCFCIRYRHSHNVPDRVSQLRSDVRTLLELHDSMQKQMVLTNIDEDKLKSM</sequence>
<evidence type="ECO:0000256" key="1">
    <source>
        <dbReference type="SAM" id="MobiDB-lite"/>
    </source>
</evidence>
<gene>
    <name evidence="2" type="ORF">QBC40DRAFT_258399</name>
</gene>
<feature type="region of interest" description="Disordered" evidence="1">
    <location>
        <begin position="1"/>
        <end position="22"/>
    </location>
</feature>
<accession>A0AAN6XAI2</accession>
<evidence type="ECO:0000313" key="3">
    <source>
        <dbReference type="Proteomes" id="UP001303160"/>
    </source>
</evidence>
<dbReference type="Proteomes" id="UP001303160">
    <property type="component" value="Unassembled WGS sequence"/>
</dbReference>
<comment type="caution">
    <text evidence="2">The sequence shown here is derived from an EMBL/GenBank/DDBJ whole genome shotgun (WGS) entry which is preliminary data.</text>
</comment>
<dbReference type="AlphaFoldDB" id="A0AAN6XAI2"/>
<proteinExistence type="predicted"/>
<name>A0AAN6XAI2_9PEZI</name>
<protein>
    <submittedName>
        <fullName evidence="2">Uncharacterized protein</fullName>
    </submittedName>
</protein>
<evidence type="ECO:0000313" key="2">
    <source>
        <dbReference type="EMBL" id="KAK4196021.1"/>
    </source>
</evidence>
<reference evidence="2" key="1">
    <citation type="journal article" date="2023" name="Mol. Phylogenet. Evol.">
        <title>Genome-scale phylogeny and comparative genomics of the fungal order Sordariales.</title>
        <authorList>
            <person name="Hensen N."/>
            <person name="Bonometti L."/>
            <person name="Westerberg I."/>
            <person name="Brannstrom I.O."/>
            <person name="Guillou S."/>
            <person name="Cros-Aarteil S."/>
            <person name="Calhoun S."/>
            <person name="Haridas S."/>
            <person name="Kuo A."/>
            <person name="Mondo S."/>
            <person name="Pangilinan J."/>
            <person name="Riley R."/>
            <person name="LaButti K."/>
            <person name="Andreopoulos B."/>
            <person name="Lipzen A."/>
            <person name="Chen C."/>
            <person name="Yan M."/>
            <person name="Daum C."/>
            <person name="Ng V."/>
            <person name="Clum A."/>
            <person name="Steindorff A."/>
            <person name="Ohm R.A."/>
            <person name="Martin F."/>
            <person name="Silar P."/>
            <person name="Natvig D.O."/>
            <person name="Lalanne C."/>
            <person name="Gautier V."/>
            <person name="Ament-Velasquez S.L."/>
            <person name="Kruys A."/>
            <person name="Hutchinson M.I."/>
            <person name="Powell A.J."/>
            <person name="Barry K."/>
            <person name="Miller A.N."/>
            <person name="Grigoriev I.V."/>
            <person name="Debuchy R."/>
            <person name="Gladieux P."/>
            <person name="Hiltunen Thoren M."/>
            <person name="Johannesson H."/>
        </authorList>
    </citation>
    <scope>NUCLEOTIDE SEQUENCE</scope>
    <source>
        <strain evidence="2">CBS 315.58</strain>
    </source>
</reference>
<organism evidence="2 3">
    <name type="scientific">Triangularia verruculosa</name>
    <dbReference type="NCBI Taxonomy" id="2587418"/>
    <lineage>
        <taxon>Eukaryota</taxon>
        <taxon>Fungi</taxon>
        <taxon>Dikarya</taxon>
        <taxon>Ascomycota</taxon>
        <taxon>Pezizomycotina</taxon>
        <taxon>Sordariomycetes</taxon>
        <taxon>Sordariomycetidae</taxon>
        <taxon>Sordariales</taxon>
        <taxon>Podosporaceae</taxon>
        <taxon>Triangularia</taxon>
    </lineage>
</organism>